<dbReference type="AlphaFoldDB" id="A0A811PCH5"/>
<organism evidence="2 3">
    <name type="scientific">Miscanthus lutarioriparius</name>
    <dbReference type="NCBI Taxonomy" id="422564"/>
    <lineage>
        <taxon>Eukaryota</taxon>
        <taxon>Viridiplantae</taxon>
        <taxon>Streptophyta</taxon>
        <taxon>Embryophyta</taxon>
        <taxon>Tracheophyta</taxon>
        <taxon>Spermatophyta</taxon>
        <taxon>Magnoliopsida</taxon>
        <taxon>Liliopsida</taxon>
        <taxon>Poales</taxon>
        <taxon>Poaceae</taxon>
        <taxon>PACMAD clade</taxon>
        <taxon>Panicoideae</taxon>
        <taxon>Andropogonodae</taxon>
        <taxon>Andropogoneae</taxon>
        <taxon>Saccharinae</taxon>
        <taxon>Miscanthus</taxon>
    </lineage>
</organism>
<sequence>MRINNLVADLKSLGETVEETRVVKKFLHVVPARLTPVVVSIEMFCDLKTMTVEELVGRLRAAEDRMEAKMDPVTDKMGRLLLAEEDWMAKHKIKPQSLLSKEGSSGGGGGGQYKGKSPMKREGAAADGGQGTVKLTSEGTPGGKAGAMNLRHLRHWAKTVRSPRRRGKPRRRRRRTWAVVDAR</sequence>
<accession>A0A811PCH5</accession>
<feature type="region of interest" description="Disordered" evidence="1">
    <location>
        <begin position="94"/>
        <end position="183"/>
    </location>
</feature>
<dbReference type="EMBL" id="CAJGYO010000006">
    <property type="protein sequence ID" value="CAD6237326.1"/>
    <property type="molecule type" value="Genomic_DNA"/>
</dbReference>
<keyword evidence="3" id="KW-1185">Reference proteome</keyword>
<dbReference type="Proteomes" id="UP000604825">
    <property type="component" value="Unassembled WGS sequence"/>
</dbReference>
<name>A0A811PCH5_9POAL</name>
<protein>
    <submittedName>
        <fullName evidence="2">Uncharacterized protein</fullName>
    </submittedName>
</protein>
<feature type="compositionally biased region" description="Gly residues" evidence="1">
    <location>
        <begin position="104"/>
        <end position="113"/>
    </location>
</feature>
<evidence type="ECO:0000313" key="2">
    <source>
        <dbReference type="EMBL" id="CAD6237326.1"/>
    </source>
</evidence>
<gene>
    <name evidence="2" type="ORF">NCGR_LOCUS24909</name>
</gene>
<feature type="compositionally biased region" description="Basic residues" evidence="1">
    <location>
        <begin position="151"/>
        <end position="176"/>
    </location>
</feature>
<dbReference type="OrthoDB" id="694535at2759"/>
<proteinExistence type="predicted"/>
<comment type="caution">
    <text evidence="2">The sequence shown here is derived from an EMBL/GenBank/DDBJ whole genome shotgun (WGS) entry which is preliminary data.</text>
</comment>
<evidence type="ECO:0000313" key="3">
    <source>
        <dbReference type="Proteomes" id="UP000604825"/>
    </source>
</evidence>
<reference evidence="2" key="1">
    <citation type="submission" date="2020-10" db="EMBL/GenBank/DDBJ databases">
        <authorList>
            <person name="Han B."/>
            <person name="Lu T."/>
            <person name="Zhao Q."/>
            <person name="Huang X."/>
            <person name="Zhao Y."/>
        </authorList>
    </citation>
    <scope>NUCLEOTIDE SEQUENCE</scope>
</reference>
<evidence type="ECO:0000256" key="1">
    <source>
        <dbReference type="SAM" id="MobiDB-lite"/>
    </source>
</evidence>